<evidence type="ECO:0000256" key="24">
    <source>
        <dbReference type="ARBA" id="ARBA00083097"/>
    </source>
</evidence>
<dbReference type="GO" id="GO:0005759">
    <property type="term" value="C:mitochondrial matrix"/>
    <property type="evidence" value="ECO:0007669"/>
    <property type="project" value="UniProtKB-SubCell"/>
</dbReference>
<evidence type="ECO:0000256" key="22">
    <source>
        <dbReference type="ARBA" id="ARBA00081419"/>
    </source>
</evidence>
<name>A0A7J7KNJ4_BUGNE</name>
<dbReference type="GO" id="GO:0004303">
    <property type="term" value="F:estradiol 17-beta-dehydrogenase [NAD(P)+] activity"/>
    <property type="evidence" value="ECO:0007669"/>
    <property type="project" value="UniProtKB-EC"/>
</dbReference>
<accession>A0A7J7KNJ4</accession>
<dbReference type="GO" id="GO:0008210">
    <property type="term" value="P:estrogen metabolic process"/>
    <property type="evidence" value="ECO:0007669"/>
    <property type="project" value="UniProtKB-ARBA"/>
</dbReference>
<evidence type="ECO:0000256" key="2">
    <source>
        <dbReference type="ARBA" id="ARBA00005194"/>
    </source>
</evidence>
<evidence type="ECO:0000256" key="8">
    <source>
        <dbReference type="ARBA" id="ARBA00023002"/>
    </source>
</evidence>
<dbReference type="FunFam" id="3.40.50.720:FF:000231">
    <property type="entry name" value="Estradiol 17-beta-dehydrogenase 8"/>
    <property type="match status" value="1"/>
</dbReference>
<evidence type="ECO:0000256" key="14">
    <source>
        <dbReference type="ARBA" id="ARBA00049069"/>
    </source>
</evidence>
<dbReference type="GO" id="GO:0048038">
    <property type="term" value="F:quinone binding"/>
    <property type="evidence" value="ECO:0007669"/>
    <property type="project" value="TreeGrafter"/>
</dbReference>
<evidence type="ECO:0000256" key="18">
    <source>
        <dbReference type="ARBA" id="ARBA00065174"/>
    </source>
</evidence>
<evidence type="ECO:0000256" key="21">
    <source>
        <dbReference type="ARBA" id="ARBA00077835"/>
    </source>
</evidence>
<evidence type="ECO:0000256" key="1">
    <source>
        <dbReference type="ARBA" id="ARBA00004305"/>
    </source>
</evidence>
<organism evidence="26 27">
    <name type="scientific">Bugula neritina</name>
    <name type="common">Brown bryozoan</name>
    <name type="synonym">Sertularia neritina</name>
    <dbReference type="NCBI Taxonomy" id="10212"/>
    <lineage>
        <taxon>Eukaryota</taxon>
        <taxon>Metazoa</taxon>
        <taxon>Spiralia</taxon>
        <taxon>Lophotrochozoa</taxon>
        <taxon>Bryozoa</taxon>
        <taxon>Gymnolaemata</taxon>
        <taxon>Cheilostomatida</taxon>
        <taxon>Flustrina</taxon>
        <taxon>Buguloidea</taxon>
        <taxon>Bugulidae</taxon>
        <taxon>Bugula</taxon>
    </lineage>
</organism>
<comment type="catalytic activity">
    <reaction evidence="17">
        <text>a (3R)-3-hydroxyacyl-CoA + NAD(+) = a 3-oxoacyl-CoA + NADH + H(+)</text>
        <dbReference type="Rhea" id="RHEA:32711"/>
        <dbReference type="ChEBI" id="CHEBI:15378"/>
        <dbReference type="ChEBI" id="CHEBI:57319"/>
        <dbReference type="ChEBI" id="CHEBI:57540"/>
        <dbReference type="ChEBI" id="CHEBI:57945"/>
        <dbReference type="ChEBI" id="CHEBI:90726"/>
        <dbReference type="EC" id="1.1.1.n12"/>
    </reaction>
    <physiologicalReaction direction="left-to-right" evidence="17">
        <dbReference type="Rhea" id="RHEA:32712"/>
    </physiologicalReaction>
</comment>
<keyword evidence="6" id="KW-0597">Phosphoprotein</keyword>
<dbReference type="GO" id="GO:0047035">
    <property type="term" value="F:testosterone dehydrogenase (NAD+) activity"/>
    <property type="evidence" value="ECO:0007669"/>
    <property type="project" value="UniProtKB-EC"/>
</dbReference>
<dbReference type="SUPFAM" id="SSF51735">
    <property type="entry name" value="NAD(P)-binding Rossmann-fold domains"/>
    <property type="match status" value="1"/>
</dbReference>
<evidence type="ECO:0000256" key="11">
    <source>
        <dbReference type="ARBA" id="ARBA00023128"/>
    </source>
</evidence>
<comment type="subcellular location">
    <subcellularLocation>
        <location evidence="1">Mitochondrion matrix</location>
    </subcellularLocation>
</comment>
<evidence type="ECO:0000256" key="4">
    <source>
        <dbReference type="ARBA" id="ARBA00012456"/>
    </source>
</evidence>
<comment type="catalytic activity">
    <reaction evidence="14">
        <text>17beta-estradiol + NAD(+) = estrone + NADH + H(+)</text>
        <dbReference type="Rhea" id="RHEA:24612"/>
        <dbReference type="ChEBI" id="CHEBI:15378"/>
        <dbReference type="ChEBI" id="CHEBI:16469"/>
        <dbReference type="ChEBI" id="CHEBI:17263"/>
        <dbReference type="ChEBI" id="CHEBI:57540"/>
        <dbReference type="ChEBI" id="CHEBI:57945"/>
        <dbReference type="EC" id="1.1.1.62"/>
    </reaction>
    <physiologicalReaction direction="left-to-right" evidence="14">
        <dbReference type="Rhea" id="RHEA:24613"/>
    </physiologicalReaction>
    <physiologicalReaction direction="right-to-left" evidence="14">
        <dbReference type="Rhea" id="RHEA:24614"/>
    </physiologicalReaction>
</comment>
<dbReference type="PANTHER" id="PTHR42760:SF83">
    <property type="entry name" value="(3R)-3-HYDROXYACYL-COA DEHYDROGENASE"/>
    <property type="match status" value="1"/>
</dbReference>
<dbReference type="PANTHER" id="PTHR42760">
    <property type="entry name" value="SHORT-CHAIN DEHYDROGENASES/REDUCTASES FAMILY MEMBER"/>
    <property type="match status" value="1"/>
</dbReference>
<evidence type="ECO:0000256" key="16">
    <source>
        <dbReference type="ARBA" id="ARBA00050435"/>
    </source>
</evidence>
<comment type="similarity">
    <text evidence="3">Belongs to the short-chain dehydrogenases/reductases (SDR) family.</text>
</comment>
<evidence type="ECO:0000256" key="5">
    <source>
        <dbReference type="ARBA" id="ARBA00022516"/>
    </source>
</evidence>
<gene>
    <name evidence="26" type="ORF">EB796_001901</name>
</gene>
<keyword evidence="10" id="KW-0443">Lipid metabolism</keyword>
<keyword evidence="11" id="KW-0496">Mitochondrion</keyword>
<keyword evidence="9" id="KW-0520">NAD</keyword>
<comment type="catalytic activity">
    <reaction evidence="15">
        <text>testosterone + NAD(+) = androst-4-ene-3,17-dione + NADH + H(+)</text>
        <dbReference type="Rhea" id="RHEA:14929"/>
        <dbReference type="ChEBI" id="CHEBI:15378"/>
        <dbReference type="ChEBI" id="CHEBI:16422"/>
        <dbReference type="ChEBI" id="CHEBI:17347"/>
        <dbReference type="ChEBI" id="CHEBI:57540"/>
        <dbReference type="ChEBI" id="CHEBI:57945"/>
        <dbReference type="EC" id="1.1.1.239"/>
    </reaction>
    <physiologicalReaction direction="left-to-right" evidence="15">
        <dbReference type="Rhea" id="RHEA:14930"/>
    </physiologicalReaction>
</comment>
<dbReference type="GO" id="GO:0006633">
    <property type="term" value="P:fatty acid biosynthetic process"/>
    <property type="evidence" value="ECO:0007669"/>
    <property type="project" value="UniProtKB-KW"/>
</dbReference>
<dbReference type="EMBL" id="VXIV02000212">
    <property type="protein sequence ID" value="KAF6039749.1"/>
    <property type="molecule type" value="Genomic_DNA"/>
</dbReference>
<comment type="subunit">
    <text evidence="18">Heterotetramer with CBR4; contains two molecules of HSD17B8 and CBR4.</text>
</comment>
<protein>
    <recommendedName>
        <fullName evidence="20">(3R)-3-hydroxyacyl-CoA dehydrogenase</fullName>
        <ecNumber evidence="19">1.1.1.239</ecNumber>
        <ecNumber evidence="4">1.1.1.n12</ecNumber>
    </recommendedName>
    <alternativeName>
        <fullName evidence="22">17-beta-hydroxysteroid dehydrogenase 8</fullName>
    </alternativeName>
    <alternativeName>
        <fullName evidence="21">3-ketoacyl-[acyl-carrier-protein] reductase alpha subunit</fullName>
    </alternativeName>
    <alternativeName>
        <fullName evidence="24">3-oxoacyl-[acyl-carrier-protein] reductase</fullName>
    </alternativeName>
    <alternativeName>
        <fullName evidence="25">Estradiol 17-beta-dehydrogenase 8</fullName>
    </alternativeName>
    <alternativeName>
        <fullName evidence="23">Testosterone 17-beta-dehydrogenase 8</fullName>
    </alternativeName>
</protein>
<evidence type="ECO:0000313" key="27">
    <source>
        <dbReference type="Proteomes" id="UP000593567"/>
    </source>
</evidence>
<evidence type="ECO:0000256" key="9">
    <source>
        <dbReference type="ARBA" id="ARBA00023027"/>
    </source>
</evidence>
<dbReference type="EC" id="1.1.1.239" evidence="19"/>
<dbReference type="Pfam" id="PF13561">
    <property type="entry name" value="adh_short_C2"/>
    <property type="match status" value="1"/>
</dbReference>
<dbReference type="AlphaFoldDB" id="A0A7J7KNJ4"/>
<evidence type="ECO:0000256" key="23">
    <source>
        <dbReference type="ARBA" id="ARBA00081936"/>
    </source>
</evidence>
<dbReference type="PRINTS" id="PR00081">
    <property type="entry name" value="GDHRDH"/>
</dbReference>
<keyword evidence="8" id="KW-0560">Oxidoreductase</keyword>
<dbReference type="OrthoDB" id="294295at2759"/>
<evidence type="ECO:0000256" key="7">
    <source>
        <dbReference type="ARBA" id="ARBA00022832"/>
    </source>
</evidence>
<keyword evidence="27" id="KW-1185">Reference proteome</keyword>
<comment type="pathway">
    <text evidence="13">Steroid biosynthesis; estrogen biosynthesis.</text>
</comment>
<evidence type="ECO:0000256" key="25">
    <source>
        <dbReference type="ARBA" id="ARBA00083258"/>
    </source>
</evidence>
<evidence type="ECO:0000256" key="6">
    <source>
        <dbReference type="ARBA" id="ARBA00022553"/>
    </source>
</evidence>
<keyword evidence="7" id="KW-0276">Fatty acid metabolism</keyword>
<reference evidence="26" key="1">
    <citation type="submission" date="2020-06" db="EMBL/GenBank/DDBJ databases">
        <title>Draft genome of Bugula neritina, a colonial animal packing powerful symbionts and potential medicines.</title>
        <authorList>
            <person name="Rayko M."/>
        </authorList>
    </citation>
    <scope>NUCLEOTIDE SEQUENCE [LARGE SCALE GENOMIC DNA]</scope>
    <source>
        <strain evidence="26">Kwan_BN1</strain>
    </source>
</reference>
<sequence length="260" mass="27804">MQCMNFYFPDFSPSKLFPSAGSGIGKAVCELLKSRGATVVSVDASKSALDQLNVDESLKFQVDVSKKEQVDNLYSEVVKTLGTAPQILVNSAGITRDNFMLKITEEDWNKVIDVNLKGTFLMTQTHSKHLLKQLTTSSESASQPSGLNGSIVNIASASAKGNAGQANYSASKAGVIGLTKTSAMELGRNGIRVNCVLPGFIETPMTDVVPPKLLERVIKMVPLLRVGQPLEVANLIAFLASEESSYMTGTAIDIDGGLRM</sequence>
<comment type="catalytic activity">
    <reaction evidence="16">
        <text>17beta-hydroxy-5alpha-androstan-3-one + NAD(+) = 5alpha-androstan-3,17-dione + NADH + H(+)</text>
        <dbReference type="Rhea" id="RHEA:41992"/>
        <dbReference type="ChEBI" id="CHEBI:15378"/>
        <dbReference type="ChEBI" id="CHEBI:15994"/>
        <dbReference type="ChEBI" id="CHEBI:16330"/>
        <dbReference type="ChEBI" id="CHEBI:57540"/>
        <dbReference type="ChEBI" id="CHEBI:57945"/>
    </reaction>
    <physiologicalReaction direction="left-to-right" evidence="16">
        <dbReference type="Rhea" id="RHEA:41993"/>
    </physiologicalReaction>
</comment>
<comment type="pathway">
    <text evidence="2">Lipid metabolism; fatty acid biosynthesis.</text>
</comment>
<dbReference type="InterPro" id="IPR036291">
    <property type="entry name" value="NAD(P)-bd_dom_sf"/>
</dbReference>
<evidence type="ECO:0000256" key="17">
    <source>
        <dbReference type="ARBA" id="ARBA00052680"/>
    </source>
</evidence>
<dbReference type="Proteomes" id="UP000593567">
    <property type="component" value="Unassembled WGS sequence"/>
</dbReference>
<evidence type="ECO:0000256" key="3">
    <source>
        <dbReference type="ARBA" id="ARBA00006484"/>
    </source>
</evidence>
<comment type="caution">
    <text evidence="26">The sequence shown here is derived from an EMBL/GenBank/DDBJ whole genome shotgun (WGS) entry which is preliminary data.</text>
</comment>
<evidence type="ECO:0000256" key="12">
    <source>
        <dbReference type="ARBA" id="ARBA00023160"/>
    </source>
</evidence>
<dbReference type="InterPro" id="IPR002347">
    <property type="entry name" value="SDR_fam"/>
</dbReference>
<dbReference type="PRINTS" id="PR00080">
    <property type="entry name" value="SDRFAMILY"/>
</dbReference>
<evidence type="ECO:0000256" key="19">
    <source>
        <dbReference type="ARBA" id="ARBA00066822"/>
    </source>
</evidence>
<keyword evidence="12" id="KW-0275">Fatty acid biosynthesis</keyword>
<evidence type="ECO:0000256" key="15">
    <source>
        <dbReference type="ARBA" id="ARBA00050232"/>
    </source>
</evidence>
<evidence type="ECO:0000256" key="10">
    <source>
        <dbReference type="ARBA" id="ARBA00023098"/>
    </source>
</evidence>
<evidence type="ECO:0000256" key="13">
    <source>
        <dbReference type="ARBA" id="ARBA00037929"/>
    </source>
</evidence>
<evidence type="ECO:0000313" key="26">
    <source>
        <dbReference type="EMBL" id="KAF6039749.1"/>
    </source>
</evidence>
<evidence type="ECO:0000256" key="20">
    <source>
        <dbReference type="ARBA" id="ARBA00070911"/>
    </source>
</evidence>
<dbReference type="EC" id="1.1.1.n12" evidence="4"/>
<dbReference type="Gene3D" id="3.40.50.720">
    <property type="entry name" value="NAD(P)-binding Rossmann-like Domain"/>
    <property type="match status" value="1"/>
</dbReference>
<keyword evidence="5" id="KW-0444">Lipid biosynthesis</keyword>
<proteinExistence type="inferred from homology"/>